<proteinExistence type="predicted"/>
<organism evidence="3 4">
    <name type="scientific">Chishuiella changwenlii</name>
    <dbReference type="NCBI Taxonomy" id="1434701"/>
    <lineage>
        <taxon>Bacteria</taxon>
        <taxon>Pseudomonadati</taxon>
        <taxon>Bacteroidota</taxon>
        <taxon>Flavobacteriia</taxon>
        <taxon>Flavobacteriales</taxon>
        <taxon>Weeksellaceae</taxon>
        <taxon>Chishuiella</taxon>
    </lineage>
</organism>
<reference evidence="2" key="1">
    <citation type="journal article" date="2014" name="Int. J. Syst. Evol. Microbiol.">
        <title>Complete genome of a new Firmicutes species belonging to the dominant human colonic microbiota ('Ruminococcus bicirculans') reveals two chromosomes and a selective capacity to utilize plant glucans.</title>
        <authorList>
            <consortium name="NISC Comparative Sequencing Program"/>
            <person name="Wegmann U."/>
            <person name="Louis P."/>
            <person name="Goesmann A."/>
            <person name="Henrissat B."/>
            <person name="Duncan S.H."/>
            <person name="Flint H.J."/>
        </authorList>
    </citation>
    <scope>NUCLEOTIDE SEQUENCE</scope>
    <source>
        <strain evidence="2">CGMCC 1.12707</strain>
    </source>
</reference>
<dbReference type="Proteomes" id="UP000184120">
    <property type="component" value="Unassembled WGS sequence"/>
</dbReference>
<evidence type="ECO:0000313" key="3">
    <source>
        <dbReference type="EMBL" id="SHL03557.1"/>
    </source>
</evidence>
<name>A0A1M6XC70_9FLAO</name>
<gene>
    <name evidence="2" type="ORF">GCM10010984_17480</name>
    <name evidence="3" type="ORF">SAMN05443634_105195</name>
</gene>
<reference evidence="3" key="2">
    <citation type="submission" date="2016-11" db="EMBL/GenBank/DDBJ databases">
        <authorList>
            <person name="Jaros S."/>
            <person name="Januszkiewicz K."/>
            <person name="Wedrychowicz H."/>
        </authorList>
    </citation>
    <scope>NUCLEOTIDE SEQUENCE [LARGE SCALE GENOMIC DNA]</scope>
    <source>
        <strain evidence="3">DSM 27989</strain>
    </source>
</reference>
<protein>
    <submittedName>
        <fullName evidence="3">Uncharacterized protein</fullName>
    </submittedName>
</protein>
<reference evidence="2" key="5">
    <citation type="submission" date="2024-05" db="EMBL/GenBank/DDBJ databases">
        <authorList>
            <person name="Sun Q."/>
            <person name="Zhou Y."/>
        </authorList>
    </citation>
    <scope>NUCLEOTIDE SEQUENCE</scope>
    <source>
        <strain evidence="2">CGMCC 1.12707</strain>
    </source>
</reference>
<keyword evidence="1" id="KW-0812">Transmembrane</keyword>
<feature type="transmembrane region" description="Helical" evidence="1">
    <location>
        <begin position="73"/>
        <end position="93"/>
    </location>
</feature>
<reference evidence="4" key="3">
    <citation type="submission" date="2016-11" db="EMBL/GenBank/DDBJ databases">
        <authorList>
            <person name="Varghese N."/>
            <person name="Submissions S."/>
        </authorList>
    </citation>
    <scope>NUCLEOTIDE SEQUENCE [LARGE SCALE GENOMIC DNA]</scope>
    <source>
        <strain evidence="4">DSM 27989</strain>
    </source>
</reference>
<sequence>MKNKLSRFVVKVLKIFQRKKVVEKLKEDYNTSIIQSIKDEILIQLWNNGFPNEAVDLFENGEVMTKEKFDHDIQVFSFLLLVVSFAFTLIKIVF</sequence>
<dbReference type="AlphaFoldDB" id="A0A1M6XC70"/>
<dbReference type="EMBL" id="BMFL01000011">
    <property type="protein sequence ID" value="GGF00415.1"/>
    <property type="molecule type" value="Genomic_DNA"/>
</dbReference>
<evidence type="ECO:0000313" key="4">
    <source>
        <dbReference type="Proteomes" id="UP000184120"/>
    </source>
</evidence>
<dbReference type="STRING" id="1434701.SAMN05443634_105195"/>
<keyword evidence="5" id="KW-1185">Reference proteome</keyword>
<reference evidence="5" key="4">
    <citation type="journal article" date="2019" name="Int. J. Syst. Evol. Microbiol.">
        <title>The Global Catalogue of Microorganisms (GCM) 10K type strain sequencing project: providing services to taxonomists for standard genome sequencing and annotation.</title>
        <authorList>
            <consortium name="The Broad Institute Genomics Platform"/>
            <consortium name="The Broad Institute Genome Sequencing Center for Infectious Disease"/>
            <person name="Wu L."/>
            <person name="Ma J."/>
        </authorList>
    </citation>
    <scope>NUCLEOTIDE SEQUENCE [LARGE SCALE GENOMIC DNA]</scope>
    <source>
        <strain evidence="5">CGMCC 1.12707</strain>
    </source>
</reference>
<evidence type="ECO:0000313" key="2">
    <source>
        <dbReference type="EMBL" id="GGF00415.1"/>
    </source>
</evidence>
<dbReference type="EMBL" id="FRBH01000005">
    <property type="protein sequence ID" value="SHL03557.1"/>
    <property type="molecule type" value="Genomic_DNA"/>
</dbReference>
<dbReference type="Proteomes" id="UP000650994">
    <property type="component" value="Unassembled WGS sequence"/>
</dbReference>
<evidence type="ECO:0000256" key="1">
    <source>
        <dbReference type="SAM" id="Phobius"/>
    </source>
</evidence>
<accession>A0A1M6XC70</accession>
<dbReference type="RefSeq" id="WP_072931249.1">
    <property type="nucleotide sequence ID" value="NZ_BMFL01000011.1"/>
</dbReference>
<keyword evidence="1" id="KW-0472">Membrane</keyword>
<evidence type="ECO:0000313" key="5">
    <source>
        <dbReference type="Proteomes" id="UP000650994"/>
    </source>
</evidence>
<keyword evidence="1" id="KW-1133">Transmembrane helix</keyword>